<name>A0AAJ4XAS8_9SPHI</name>
<evidence type="ECO:0000313" key="2">
    <source>
        <dbReference type="EMBL" id="SNV43828.1"/>
    </source>
</evidence>
<evidence type="ECO:0000259" key="1">
    <source>
        <dbReference type="PROSITE" id="PS50983"/>
    </source>
</evidence>
<reference evidence="2 3" key="1">
    <citation type="submission" date="2017-06" db="EMBL/GenBank/DDBJ databases">
        <authorList>
            <consortium name="Pathogen Informatics"/>
        </authorList>
    </citation>
    <scope>NUCLEOTIDE SEQUENCE [LARGE SCALE GENOMIC DNA]</scope>
    <source>
        <strain evidence="2 3">NCTC12149</strain>
    </source>
</reference>
<dbReference type="RefSeq" id="WP_093098720.1">
    <property type="nucleotide sequence ID" value="NZ_FNGK01000003.1"/>
</dbReference>
<dbReference type="Proteomes" id="UP000215355">
    <property type="component" value="Chromosome 1"/>
</dbReference>
<organism evidence="2 3">
    <name type="scientific">Sphingobacterium mizutaii</name>
    <dbReference type="NCBI Taxonomy" id="1010"/>
    <lineage>
        <taxon>Bacteria</taxon>
        <taxon>Pseudomonadati</taxon>
        <taxon>Bacteroidota</taxon>
        <taxon>Sphingobacteriia</taxon>
        <taxon>Sphingobacteriales</taxon>
        <taxon>Sphingobacteriaceae</taxon>
        <taxon>Sphingobacterium</taxon>
    </lineage>
</organism>
<feature type="domain" description="Fe/B12 periplasmic-binding" evidence="1">
    <location>
        <begin position="56"/>
        <end position="315"/>
    </location>
</feature>
<dbReference type="AlphaFoldDB" id="A0AAJ4XAS8"/>
<dbReference type="PANTHER" id="PTHR30535">
    <property type="entry name" value="VITAMIN B12-BINDING PROTEIN"/>
    <property type="match status" value="1"/>
</dbReference>
<evidence type="ECO:0000313" key="3">
    <source>
        <dbReference type="Proteomes" id="UP000215355"/>
    </source>
</evidence>
<dbReference type="PROSITE" id="PS51257">
    <property type="entry name" value="PROKAR_LIPOPROTEIN"/>
    <property type="match status" value="1"/>
</dbReference>
<gene>
    <name evidence="2" type="ORF">SAMEA4412673_00866</name>
</gene>
<dbReference type="Pfam" id="PF01497">
    <property type="entry name" value="Peripla_BP_2"/>
    <property type="match status" value="1"/>
</dbReference>
<dbReference type="KEGG" id="smiz:4412673_00866"/>
<proteinExistence type="predicted"/>
<dbReference type="EMBL" id="LT906468">
    <property type="protein sequence ID" value="SNV43828.1"/>
    <property type="molecule type" value="Genomic_DNA"/>
</dbReference>
<dbReference type="PANTHER" id="PTHR30535:SF34">
    <property type="entry name" value="MOLYBDATE-BINDING PROTEIN MOLA"/>
    <property type="match status" value="1"/>
</dbReference>
<dbReference type="PROSITE" id="PS50983">
    <property type="entry name" value="FE_B12_PBP"/>
    <property type="match status" value="1"/>
</dbReference>
<dbReference type="Gene3D" id="3.40.50.1980">
    <property type="entry name" value="Nitrogenase molybdenum iron protein domain"/>
    <property type="match status" value="2"/>
</dbReference>
<protein>
    <submittedName>
        <fullName evidence="2">Corrinoid ABC transporter substrate-binding protein</fullName>
    </submittedName>
</protein>
<sequence>MKNSINIITSLLGIMLVFLMVSCNSSQDKTKEEGKSAIMVVDALGVKINLDKPVKRIVCLDEPGLDALFVLGAEKSLVGIFNDVYMSKELYPYYSKMSTEIAERKIPAPGLNNQGNIENIIELSPDLVIAASTQKDLIETLRNAGVQVYSLNAISEDEVYKTVEDIGMLTGKEDRAEEIVSYTKSEVKRMQGEVAGLDKKRRVYFTGAHGRIFSTTGINGMMHSCLTMAGVENVCPYEVGFPTINPETLIEWNPDMIVMWNDSPNLFYDRKEFAGIPAIQNKQIFNLEPMFFYNPHTLKALCTATLINEWAYQGDSAQTSQRISEVLQKLYGNEKADRLVELL</sequence>
<dbReference type="InterPro" id="IPR050902">
    <property type="entry name" value="ABC_Transporter_SBP"/>
</dbReference>
<dbReference type="InterPro" id="IPR002491">
    <property type="entry name" value="ABC_transptr_periplasmic_BD"/>
</dbReference>
<accession>A0AAJ4XAS8</accession>
<dbReference type="SUPFAM" id="SSF53807">
    <property type="entry name" value="Helical backbone' metal receptor"/>
    <property type="match status" value="1"/>
</dbReference>